<dbReference type="GO" id="GO:0016116">
    <property type="term" value="P:carotenoid metabolic process"/>
    <property type="evidence" value="ECO:0007669"/>
    <property type="project" value="InterPro"/>
</dbReference>
<dbReference type="Pfam" id="PF01593">
    <property type="entry name" value="Amino_oxidase"/>
    <property type="match status" value="1"/>
</dbReference>
<dbReference type="Gene3D" id="3.50.50.60">
    <property type="entry name" value="FAD/NAD(P)-binding domain"/>
    <property type="match status" value="1"/>
</dbReference>
<organism evidence="2 3">
    <name type="scientific">Malaciobacter halophilus</name>
    <dbReference type="NCBI Taxonomy" id="197482"/>
    <lineage>
        <taxon>Bacteria</taxon>
        <taxon>Pseudomonadati</taxon>
        <taxon>Campylobacterota</taxon>
        <taxon>Epsilonproteobacteria</taxon>
        <taxon>Campylobacterales</taxon>
        <taxon>Arcobacteraceae</taxon>
        <taxon>Malaciobacter</taxon>
    </lineage>
</organism>
<sequence length="468" mass="53998">MKDFAIIGAGIGGTASALALSKKFDITLFEKEPYLGGCSSTYKRGKYFYNSGATTFAGYQDGTFLYEFFKKHKVEFNKQLLDSSLTVLINDKKIRRLRDLEAFVDEINGVFYHEKNKEFYELIFSITNRFFQIDDYYYSNKDLLSKAKSLYSFKNLFFEFSSLLFVKADKFIHKFFNGVSKEYLDYIDNQVLIVSQARTNEINFLTCALALGYQFMSNYYVYGGMGTLFDSMAEKIDDVRTNEFIQNIEKKDDSFVVHTKNNSSLNTKNIVLNSSLFDSAHLFEDKKIKEYINRYKKFDFGLSAFMVYMKLDTNKTFDHHYQIILPNRLKHTVSNSMFVSFSSSDDEKMKGSVTISIHTNSAFFKDGTKEKKQELLAIIKKIVCEKLNIHENEIIKCFAATPQTFKRYINRTSLGGIAVRYENLIYKLPSNDTPIKGLYNVGDTTFAAQGWPGVMLGVRNLQRLICKI</sequence>
<dbReference type="InterPro" id="IPR002937">
    <property type="entry name" value="Amino_oxidase"/>
</dbReference>
<dbReference type="EMBL" id="NXIF01000045">
    <property type="protein sequence ID" value="PKI80023.1"/>
    <property type="molecule type" value="Genomic_DNA"/>
</dbReference>
<feature type="domain" description="Amine oxidase" evidence="1">
    <location>
        <begin position="15"/>
        <end position="455"/>
    </location>
</feature>
<dbReference type="PANTHER" id="PTHR46313">
    <property type="match status" value="1"/>
</dbReference>
<proteinExistence type="predicted"/>
<dbReference type="RefSeq" id="WP_101185602.1">
    <property type="nucleotide sequence ID" value="NZ_CP031218.1"/>
</dbReference>
<dbReference type="PANTHER" id="PTHR46313:SF3">
    <property type="entry name" value="PROLYCOPENE ISOMERASE, CHLOROPLASTIC"/>
    <property type="match status" value="1"/>
</dbReference>
<dbReference type="OrthoDB" id="9794630at2"/>
<keyword evidence="3" id="KW-1185">Reference proteome</keyword>
<evidence type="ECO:0000259" key="1">
    <source>
        <dbReference type="Pfam" id="PF01593"/>
    </source>
</evidence>
<dbReference type="GO" id="GO:0016491">
    <property type="term" value="F:oxidoreductase activity"/>
    <property type="evidence" value="ECO:0007669"/>
    <property type="project" value="InterPro"/>
</dbReference>
<dbReference type="InterPro" id="IPR036188">
    <property type="entry name" value="FAD/NAD-bd_sf"/>
</dbReference>
<dbReference type="InterPro" id="IPR045892">
    <property type="entry name" value="CrtISO-like"/>
</dbReference>
<dbReference type="SUPFAM" id="SSF51905">
    <property type="entry name" value="FAD/NAD(P)-binding domain"/>
    <property type="match status" value="1"/>
</dbReference>
<dbReference type="Proteomes" id="UP000233248">
    <property type="component" value="Unassembled WGS sequence"/>
</dbReference>
<evidence type="ECO:0000313" key="3">
    <source>
        <dbReference type="Proteomes" id="UP000233248"/>
    </source>
</evidence>
<accession>A0A2N1J0E3</accession>
<name>A0A2N1J0E3_9BACT</name>
<dbReference type="KEGG" id="ahs:AHALO_2039"/>
<protein>
    <submittedName>
        <fullName evidence="2">Phytoene dehydrogenase</fullName>
    </submittedName>
</protein>
<evidence type="ECO:0000313" key="2">
    <source>
        <dbReference type="EMBL" id="PKI80023.1"/>
    </source>
</evidence>
<comment type="caution">
    <text evidence="2">The sequence shown here is derived from an EMBL/GenBank/DDBJ whole genome shotgun (WGS) entry which is preliminary data.</text>
</comment>
<gene>
    <name evidence="2" type="ORF">CP960_11305</name>
</gene>
<reference evidence="2 3" key="1">
    <citation type="submission" date="2017-09" db="EMBL/GenBank/DDBJ databases">
        <title>Genomics of the genus Arcobacter.</title>
        <authorList>
            <person name="Perez-Cataluna A."/>
            <person name="Figueras M.J."/>
            <person name="Salas-Masso N."/>
        </authorList>
    </citation>
    <scope>NUCLEOTIDE SEQUENCE [LARGE SCALE GENOMIC DNA]</scope>
    <source>
        <strain evidence="2 3">DSM 18005</strain>
    </source>
</reference>
<dbReference type="AlphaFoldDB" id="A0A2N1J0E3"/>